<dbReference type="InterPro" id="IPR053194">
    <property type="entry name" value="tRNA_methyltr_O"/>
</dbReference>
<dbReference type="PIRSF" id="PIRSF006578">
    <property type="entry name" value="FwdE"/>
    <property type="match status" value="1"/>
</dbReference>
<dbReference type="AlphaFoldDB" id="D5ECC2"/>
<proteinExistence type="predicted"/>
<organism evidence="2 3">
    <name type="scientific">Aminobacterium colombiense (strain DSM 12261 / ALA-1)</name>
    <dbReference type="NCBI Taxonomy" id="572547"/>
    <lineage>
        <taxon>Bacteria</taxon>
        <taxon>Thermotogati</taxon>
        <taxon>Synergistota</taxon>
        <taxon>Synergistia</taxon>
        <taxon>Synergistales</taxon>
        <taxon>Aminobacteriaceae</taxon>
        <taxon>Aminobacterium</taxon>
    </lineage>
</organism>
<dbReference type="Pfam" id="PF02663">
    <property type="entry name" value="FmdE"/>
    <property type="match status" value="1"/>
</dbReference>
<dbReference type="PANTHER" id="PTHR39418:SF1">
    <property type="entry name" value="DEHYDROGENASE"/>
    <property type="match status" value="1"/>
</dbReference>
<feature type="domain" description="Formylmethanofuran dehydrogenase subunit E" evidence="1">
    <location>
        <begin position="15"/>
        <end position="151"/>
    </location>
</feature>
<dbReference type="SUPFAM" id="SSF143555">
    <property type="entry name" value="FwdE-like"/>
    <property type="match status" value="1"/>
</dbReference>
<protein>
    <submittedName>
        <fullName evidence="2">Formylmethanofuran dehydrogenase subunit E region</fullName>
    </submittedName>
</protein>
<dbReference type="Proteomes" id="UP000002366">
    <property type="component" value="Chromosome"/>
</dbReference>
<gene>
    <name evidence="2" type="ordered locus">Amico_0056</name>
</gene>
<dbReference type="PANTHER" id="PTHR39418">
    <property type="entry name" value="DEHYDROGENASE-RELATED"/>
    <property type="match status" value="1"/>
</dbReference>
<dbReference type="EMBL" id="CP001997">
    <property type="protein sequence ID" value="ADE56204.1"/>
    <property type="molecule type" value="Genomic_DNA"/>
</dbReference>
<dbReference type="InterPro" id="IPR003814">
    <property type="entry name" value="FmdEsu_dom"/>
</dbReference>
<dbReference type="eggNOG" id="COG2191">
    <property type="taxonomic scope" value="Bacteria"/>
</dbReference>
<name>D5ECC2_AMICL</name>
<evidence type="ECO:0000313" key="2">
    <source>
        <dbReference type="EMBL" id="ADE56204.1"/>
    </source>
</evidence>
<evidence type="ECO:0000313" key="3">
    <source>
        <dbReference type="Proteomes" id="UP000002366"/>
    </source>
</evidence>
<dbReference type="HOGENOM" id="CLU_087508_0_0_0"/>
<reference evidence="2 3" key="1">
    <citation type="journal article" date="2010" name="Stand. Genomic Sci.">
        <title>Complete genome sequence of Aminobacterium colombiense type strain (ALA-1).</title>
        <authorList>
            <person name="Chertkov O."/>
            <person name="Sikorski J."/>
            <person name="Brambilla E."/>
            <person name="Lapidus A."/>
            <person name="Copeland A."/>
            <person name="Glavina Del Rio T."/>
            <person name="Nolan M."/>
            <person name="Lucas S."/>
            <person name="Tice H."/>
            <person name="Cheng J.F."/>
            <person name="Han C."/>
            <person name="Detter J.C."/>
            <person name="Bruce D."/>
            <person name="Tapia R."/>
            <person name="Goodwin L."/>
            <person name="Pitluck S."/>
            <person name="Liolios K."/>
            <person name="Ivanova N."/>
            <person name="Mavromatis K."/>
            <person name="Ovchinnikova G."/>
            <person name="Pati A."/>
            <person name="Chen A."/>
            <person name="Palaniappan K."/>
            <person name="Land M."/>
            <person name="Hauser L."/>
            <person name="Chang Y.J."/>
            <person name="Jeffries C.D."/>
            <person name="Spring S."/>
            <person name="Rohde M."/>
            <person name="Goker M."/>
            <person name="Bristow J."/>
            <person name="Eisen J.A."/>
            <person name="Markowitz V."/>
            <person name="Hugenholtz P."/>
            <person name="Kyrpides N.C."/>
            <person name="Klenk H.P."/>
        </authorList>
    </citation>
    <scope>NUCLEOTIDE SEQUENCE [LARGE SCALE GENOMIC DNA]</scope>
    <source>
        <strain evidence="3">DSM 12261 / ALA-1</strain>
    </source>
</reference>
<dbReference type="InterPro" id="IPR026328">
    <property type="entry name" value="FmdE"/>
</dbReference>
<dbReference type="OrthoDB" id="9804309at2"/>
<dbReference type="KEGG" id="aco:Amico_0056"/>
<dbReference type="RefSeq" id="WP_013047470.1">
    <property type="nucleotide sequence ID" value="NC_014011.1"/>
</dbReference>
<evidence type="ECO:0000259" key="1">
    <source>
        <dbReference type="Pfam" id="PF02663"/>
    </source>
</evidence>
<accession>D5ECC2</accession>
<keyword evidence="3" id="KW-1185">Reference proteome</keyword>
<dbReference type="Gene3D" id="3.30.1330.130">
    <property type="match status" value="1"/>
</dbReference>
<dbReference type="STRING" id="572547.Amico_0056"/>
<sequence>MPSITSECLEQIIHFHGHWCPGLAIGIRAAQIALAEVGHSSDEEMVALCETDMCGIDAIQFLTGCTLGKGNLIIRPYGKMAFSFYRRKDGKSIRLVLKKESGKGTGSPDYRELQAKVNTHTITEEERRRFAALRQERCDAIMTMPVEELFEIGTVREAVPPHAPMAQSLTCALCREGVMETKARCFKGEYYCAPCFEKIVPRP</sequence>